<dbReference type="SUPFAM" id="SSF53383">
    <property type="entry name" value="PLP-dependent transferases"/>
    <property type="match status" value="1"/>
</dbReference>
<dbReference type="PANTHER" id="PTHR43092">
    <property type="entry name" value="L-CYSTEINE DESULFHYDRASE"/>
    <property type="match status" value="1"/>
</dbReference>
<dbReference type="AlphaFoldDB" id="A0AAD5SW58"/>
<dbReference type="Proteomes" id="UP001211907">
    <property type="component" value="Unassembled WGS sequence"/>
</dbReference>
<evidence type="ECO:0000259" key="2">
    <source>
        <dbReference type="Pfam" id="PF00266"/>
    </source>
</evidence>
<organism evidence="3 4">
    <name type="scientific">Physocladia obscura</name>
    <dbReference type="NCBI Taxonomy" id="109957"/>
    <lineage>
        <taxon>Eukaryota</taxon>
        <taxon>Fungi</taxon>
        <taxon>Fungi incertae sedis</taxon>
        <taxon>Chytridiomycota</taxon>
        <taxon>Chytridiomycota incertae sedis</taxon>
        <taxon>Chytridiomycetes</taxon>
        <taxon>Chytridiales</taxon>
        <taxon>Chytriomycetaceae</taxon>
        <taxon>Physocladia</taxon>
    </lineage>
</organism>
<dbReference type="InterPro" id="IPR015421">
    <property type="entry name" value="PyrdxlP-dep_Trfase_major"/>
</dbReference>
<dbReference type="EMBL" id="JADGJH010002078">
    <property type="protein sequence ID" value="KAJ3104006.1"/>
    <property type="molecule type" value="Genomic_DNA"/>
</dbReference>
<dbReference type="Pfam" id="PF00266">
    <property type="entry name" value="Aminotran_5"/>
    <property type="match status" value="1"/>
</dbReference>
<accession>A0AAD5SW58</accession>
<evidence type="ECO:0000313" key="3">
    <source>
        <dbReference type="EMBL" id="KAJ3104006.1"/>
    </source>
</evidence>
<keyword evidence="1" id="KW-0663">Pyridoxal phosphate</keyword>
<dbReference type="InterPro" id="IPR000192">
    <property type="entry name" value="Aminotrans_V_dom"/>
</dbReference>
<dbReference type="InterPro" id="IPR015424">
    <property type="entry name" value="PyrdxlP-dep_Trfase"/>
</dbReference>
<evidence type="ECO:0000313" key="4">
    <source>
        <dbReference type="Proteomes" id="UP001211907"/>
    </source>
</evidence>
<feature type="domain" description="Aminotransferase class V" evidence="2">
    <location>
        <begin position="189"/>
        <end position="346"/>
    </location>
</feature>
<protein>
    <recommendedName>
        <fullName evidence="2">Aminotransferase class V domain-containing protein</fullName>
    </recommendedName>
</protein>
<keyword evidence="4" id="KW-1185">Reference proteome</keyword>
<sequence length="437" mass="47982">MENGKAPPEFGSAEMRAQFPLDAEYVATNHGSFGVTPLAVTAARIGWAERIERNPDLFLKVDYDSALDAALIPAARLLGLHNATISNISDNDLLSVVFTVNASTAINAVLRSLKAILAASARPPPSPATHKILCLSTVYGNVRKAIAYTGLNDAFGVVELRVDFSRGIPSDISLVAQVSAAIDAERQAGADVVLFVFDVVSSSPAIVSPFAKLTRLCRAKNILSCIDAAHAIGQIPVDLKSLQPDFFVTNLHKWLFVPRGCCLFYVDPRFHGVINHPVISETHFGNWRRGFHWVGTTDVSAFLTVSAALEFREWIGGENSIIKYNHDLAVRAGQIVAKKLETRVLRGVIENDNSSKNLDSQYASMVNVAVPNTQIVQKGGDLFMEGLQKRLLTEYNASVAFFKIDDEYWIRLSAQVYLNDLDFEKIADILYAVFHFE</sequence>
<dbReference type="PANTHER" id="PTHR43092:SF2">
    <property type="entry name" value="HERCYNYLCYSTEINE SULFOXIDE LYASE"/>
    <property type="match status" value="1"/>
</dbReference>
<dbReference type="Gene3D" id="3.40.640.10">
    <property type="entry name" value="Type I PLP-dependent aspartate aminotransferase-like (Major domain)"/>
    <property type="match status" value="1"/>
</dbReference>
<proteinExistence type="predicted"/>
<comment type="caution">
    <text evidence="3">The sequence shown here is derived from an EMBL/GenBank/DDBJ whole genome shotgun (WGS) entry which is preliminary data.</text>
</comment>
<name>A0AAD5SW58_9FUNG</name>
<evidence type="ECO:0000256" key="1">
    <source>
        <dbReference type="ARBA" id="ARBA00022898"/>
    </source>
</evidence>
<gene>
    <name evidence="3" type="ORF">HK100_004118</name>
</gene>
<reference evidence="3" key="1">
    <citation type="submission" date="2020-05" db="EMBL/GenBank/DDBJ databases">
        <title>Phylogenomic resolution of chytrid fungi.</title>
        <authorList>
            <person name="Stajich J.E."/>
            <person name="Amses K."/>
            <person name="Simmons R."/>
            <person name="Seto K."/>
            <person name="Myers J."/>
            <person name="Bonds A."/>
            <person name="Quandt C.A."/>
            <person name="Barry K."/>
            <person name="Liu P."/>
            <person name="Grigoriev I."/>
            <person name="Longcore J.E."/>
            <person name="James T.Y."/>
        </authorList>
    </citation>
    <scope>NUCLEOTIDE SEQUENCE</scope>
    <source>
        <strain evidence="3">JEL0513</strain>
    </source>
</reference>